<dbReference type="InterPro" id="IPR006700">
    <property type="entry name" value="RsmE"/>
</dbReference>
<evidence type="ECO:0000313" key="12">
    <source>
        <dbReference type="EMBL" id="NIZ46426.1"/>
    </source>
</evidence>
<feature type="domain" description="Ribosomal RNA small subunit methyltransferase E methyltransferase" evidence="11">
    <location>
        <begin position="77"/>
        <end position="241"/>
    </location>
</feature>
<dbReference type="RefSeq" id="WP_167702893.1">
    <property type="nucleotide sequence ID" value="NZ_CP118168.1"/>
</dbReference>
<gene>
    <name evidence="12" type="ORF">HCT46_00590</name>
</gene>
<dbReference type="PANTHER" id="PTHR30027:SF3">
    <property type="entry name" value="16S RRNA (URACIL(1498)-N(3))-METHYLTRANSFERASE"/>
    <property type="match status" value="1"/>
</dbReference>
<keyword evidence="6 10" id="KW-0808">Transferase</keyword>
<keyword evidence="5 10" id="KW-0489">Methyltransferase</keyword>
<dbReference type="CDD" id="cd18084">
    <property type="entry name" value="RsmE-like"/>
    <property type="match status" value="1"/>
</dbReference>
<dbReference type="EMBL" id="JAATLK010000001">
    <property type="protein sequence ID" value="NIZ46426.1"/>
    <property type="molecule type" value="Genomic_DNA"/>
</dbReference>
<evidence type="ECO:0000256" key="10">
    <source>
        <dbReference type="PIRNR" id="PIRNR015601"/>
    </source>
</evidence>
<comment type="caution">
    <text evidence="12">The sequence shown here is derived from an EMBL/GenBank/DDBJ whole genome shotgun (WGS) entry which is preliminary data.</text>
</comment>
<organism evidence="12 13">
    <name type="scientific">Entomospira nematocerorum</name>
    <dbReference type="NCBI Taxonomy" id="2719987"/>
    <lineage>
        <taxon>Bacteria</taxon>
        <taxon>Pseudomonadati</taxon>
        <taxon>Spirochaetota</taxon>
        <taxon>Spirochaetia</taxon>
        <taxon>Spirochaetales</taxon>
        <taxon>Spirochaetaceae</taxon>
        <taxon>Entomospira</taxon>
    </lineage>
</organism>
<evidence type="ECO:0000256" key="1">
    <source>
        <dbReference type="ARBA" id="ARBA00004496"/>
    </source>
</evidence>
<evidence type="ECO:0000256" key="9">
    <source>
        <dbReference type="ARBA" id="ARBA00047944"/>
    </source>
</evidence>
<dbReference type="Gene3D" id="3.40.1280.10">
    <property type="match status" value="1"/>
</dbReference>
<keyword evidence="3 10" id="KW-0963">Cytoplasm</keyword>
<dbReference type="InterPro" id="IPR029028">
    <property type="entry name" value="Alpha/beta_knot_MTases"/>
</dbReference>
<comment type="subcellular location">
    <subcellularLocation>
        <location evidence="1 10">Cytoplasm</location>
    </subcellularLocation>
</comment>
<dbReference type="GO" id="GO:0070042">
    <property type="term" value="F:rRNA (uridine-N3-)-methyltransferase activity"/>
    <property type="evidence" value="ECO:0007669"/>
    <property type="project" value="TreeGrafter"/>
</dbReference>
<dbReference type="AlphaFoldDB" id="A0A968KSG4"/>
<evidence type="ECO:0000259" key="11">
    <source>
        <dbReference type="Pfam" id="PF04452"/>
    </source>
</evidence>
<dbReference type="InterPro" id="IPR046886">
    <property type="entry name" value="RsmE_MTase_dom"/>
</dbReference>
<proteinExistence type="inferred from homology"/>
<dbReference type="GO" id="GO:0070475">
    <property type="term" value="P:rRNA base methylation"/>
    <property type="evidence" value="ECO:0007669"/>
    <property type="project" value="TreeGrafter"/>
</dbReference>
<comment type="catalytic activity">
    <reaction evidence="9 10">
        <text>uridine(1498) in 16S rRNA + S-adenosyl-L-methionine = N(3)-methyluridine(1498) in 16S rRNA + S-adenosyl-L-homocysteine + H(+)</text>
        <dbReference type="Rhea" id="RHEA:42920"/>
        <dbReference type="Rhea" id="RHEA-COMP:10283"/>
        <dbReference type="Rhea" id="RHEA-COMP:10284"/>
        <dbReference type="ChEBI" id="CHEBI:15378"/>
        <dbReference type="ChEBI" id="CHEBI:57856"/>
        <dbReference type="ChEBI" id="CHEBI:59789"/>
        <dbReference type="ChEBI" id="CHEBI:65315"/>
        <dbReference type="ChEBI" id="CHEBI:74502"/>
        <dbReference type="EC" id="2.1.1.193"/>
    </reaction>
</comment>
<dbReference type="EC" id="2.1.1.193" evidence="10"/>
<dbReference type="Proteomes" id="UP000752013">
    <property type="component" value="Unassembled WGS sequence"/>
</dbReference>
<evidence type="ECO:0000256" key="3">
    <source>
        <dbReference type="ARBA" id="ARBA00022490"/>
    </source>
</evidence>
<reference evidence="12" key="1">
    <citation type="submission" date="2020-03" db="EMBL/GenBank/DDBJ databases">
        <title>Spirochaetal bacteria isolated from arthropods constitute a novel genus Entomospira genus novum within the order Spirochaetales.</title>
        <authorList>
            <person name="Grana-Miraglia L."/>
            <person name="Sikutova S."/>
            <person name="Fingerle V."/>
            <person name="Sing A."/>
            <person name="Castillo-Ramirez S."/>
            <person name="Margos G."/>
            <person name="Rudolf I."/>
        </authorList>
    </citation>
    <scope>NUCLEOTIDE SEQUENCE</scope>
    <source>
        <strain evidence="12">BR208</strain>
    </source>
</reference>
<name>A0A968KSG4_9SPIO</name>
<keyword evidence="7 10" id="KW-0949">S-adenosyl-L-methionine</keyword>
<dbReference type="SUPFAM" id="SSF75217">
    <property type="entry name" value="alpha/beta knot"/>
    <property type="match status" value="1"/>
</dbReference>
<accession>A0A968KSG4</accession>
<evidence type="ECO:0000256" key="4">
    <source>
        <dbReference type="ARBA" id="ARBA00022552"/>
    </source>
</evidence>
<dbReference type="PIRSF" id="PIRSF015601">
    <property type="entry name" value="MTase_slr0722"/>
    <property type="match status" value="1"/>
</dbReference>
<keyword evidence="4 10" id="KW-0698">rRNA processing</keyword>
<protein>
    <recommendedName>
        <fullName evidence="10">Ribosomal RNA small subunit methyltransferase E</fullName>
        <ecNumber evidence="10">2.1.1.193</ecNumber>
    </recommendedName>
</protein>
<evidence type="ECO:0000313" key="13">
    <source>
        <dbReference type="Proteomes" id="UP000752013"/>
    </source>
</evidence>
<comment type="function">
    <text evidence="8 10">Specifically methylates the N3 position of the uracil ring of uridine 1498 (m3U1498) in 16S rRNA. Acts on the fully assembled 30S ribosomal subunit.</text>
</comment>
<keyword evidence="13" id="KW-1185">Reference proteome</keyword>
<dbReference type="Pfam" id="PF04452">
    <property type="entry name" value="Methyltrans_RNA"/>
    <property type="match status" value="1"/>
</dbReference>
<evidence type="ECO:0000256" key="2">
    <source>
        <dbReference type="ARBA" id="ARBA00005528"/>
    </source>
</evidence>
<dbReference type="GO" id="GO:0005737">
    <property type="term" value="C:cytoplasm"/>
    <property type="evidence" value="ECO:0007669"/>
    <property type="project" value="UniProtKB-SubCell"/>
</dbReference>
<evidence type="ECO:0000256" key="7">
    <source>
        <dbReference type="ARBA" id="ARBA00022691"/>
    </source>
</evidence>
<evidence type="ECO:0000256" key="5">
    <source>
        <dbReference type="ARBA" id="ARBA00022603"/>
    </source>
</evidence>
<sequence>MNLIILNQSEILDGGILHLLQDDPRLIHIINILKLSKGDTFKAGVLGNSFGIATIQCISSNHMIAQYDIISSKVDQHYPIHLFLGSVRPLVMKRLLKDITSMGVDTLSLFTSDKGERSYLESSLWKNNQFEEHVIEGLSQAVSINPPTIQRYNSLSEALQTYTASSYAYILDPYAKKTWREEFSAHNRQSAIDSIYLIIGSERGFSQEEMHLAQQKEFLPISITPRILRTETATIATLTLASQLFA</sequence>
<dbReference type="NCBIfam" id="TIGR00046">
    <property type="entry name" value="RsmE family RNA methyltransferase"/>
    <property type="match status" value="1"/>
</dbReference>
<dbReference type="PANTHER" id="PTHR30027">
    <property type="entry name" value="RIBOSOMAL RNA SMALL SUBUNIT METHYLTRANSFERASE E"/>
    <property type="match status" value="1"/>
</dbReference>
<evidence type="ECO:0000256" key="6">
    <source>
        <dbReference type="ARBA" id="ARBA00022679"/>
    </source>
</evidence>
<comment type="similarity">
    <text evidence="2 10">Belongs to the RNA methyltransferase RsmE family.</text>
</comment>
<evidence type="ECO:0000256" key="8">
    <source>
        <dbReference type="ARBA" id="ARBA00025699"/>
    </source>
</evidence>
<dbReference type="InterPro" id="IPR029026">
    <property type="entry name" value="tRNA_m1G_MTases_N"/>
</dbReference>